<reference evidence="7 8" key="1">
    <citation type="submission" date="2016-05" db="EMBL/GenBank/DDBJ databases">
        <title>Paenibacillus sp. 1ZS3-15 nov., isolated from the rhizosphere soil.</title>
        <authorList>
            <person name="Zhang X.X."/>
            <person name="Zhang J."/>
        </authorList>
    </citation>
    <scope>NUCLEOTIDE SEQUENCE [LARGE SCALE GENOMIC DNA]</scope>
    <source>
        <strain evidence="7 8">1ZS3-15</strain>
    </source>
</reference>
<evidence type="ECO:0000256" key="4">
    <source>
        <dbReference type="PROSITE-ProRule" id="PRU01100"/>
    </source>
</evidence>
<dbReference type="SUPFAM" id="SSF49899">
    <property type="entry name" value="Concanavalin A-like lectins/glucanases"/>
    <property type="match status" value="1"/>
</dbReference>
<evidence type="ECO:0000256" key="3">
    <source>
        <dbReference type="ARBA" id="ARBA00023295"/>
    </source>
</evidence>
<dbReference type="Gene3D" id="3.20.20.80">
    <property type="entry name" value="Glycosidases"/>
    <property type="match status" value="1"/>
</dbReference>
<gene>
    <name evidence="7" type="ORF">A8708_20855</name>
</gene>
<dbReference type="RefSeq" id="WP_068667513.1">
    <property type="nucleotide sequence ID" value="NZ_LYPB01000076.1"/>
</dbReference>
<evidence type="ECO:0000256" key="2">
    <source>
        <dbReference type="ARBA" id="ARBA00022801"/>
    </source>
</evidence>
<feature type="chain" id="PRO_5008277807" description="GH26 domain-containing protein" evidence="5">
    <location>
        <begin position="34"/>
        <end position="557"/>
    </location>
</feature>
<protein>
    <recommendedName>
        <fullName evidence="6">GH26 domain-containing protein</fullName>
    </recommendedName>
</protein>
<dbReference type="OrthoDB" id="9803686at2"/>
<organism evidence="7 8">
    <name type="scientific">Paenibacillus oryzisoli</name>
    <dbReference type="NCBI Taxonomy" id="1850517"/>
    <lineage>
        <taxon>Bacteria</taxon>
        <taxon>Bacillati</taxon>
        <taxon>Bacillota</taxon>
        <taxon>Bacilli</taxon>
        <taxon>Bacillales</taxon>
        <taxon>Paenibacillaceae</taxon>
        <taxon>Paenibacillus</taxon>
    </lineage>
</organism>
<dbReference type="SUPFAM" id="SSF51445">
    <property type="entry name" value="(Trans)glycosidases"/>
    <property type="match status" value="1"/>
</dbReference>
<dbReference type="Proteomes" id="UP000078454">
    <property type="component" value="Unassembled WGS sequence"/>
</dbReference>
<evidence type="ECO:0000313" key="7">
    <source>
        <dbReference type="EMBL" id="OAS16456.1"/>
    </source>
</evidence>
<dbReference type="GO" id="GO:0016985">
    <property type="term" value="F:mannan endo-1,4-beta-mannosidase activity"/>
    <property type="evidence" value="ECO:0007669"/>
    <property type="project" value="InterPro"/>
</dbReference>
<keyword evidence="8" id="KW-1185">Reference proteome</keyword>
<keyword evidence="5" id="KW-0732">Signal</keyword>
<dbReference type="STRING" id="1850517.A8708_20855"/>
<evidence type="ECO:0000259" key="6">
    <source>
        <dbReference type="PROSITE" id="PS51764"/>
    </source>
</evidence>
<evidence type="ECO:0000256" key="1">
    <source>
        <dbReference type="ARBA" id="ARBA00007754"/>
    </source>
</evidence>
<dbReference type="InterPro" id="IPR022790">
    <property type="entry name" value="GH26_dom"/>
</dbReference>
<dbReference type="PRINTS" id="PR00739">
    <property type="entry name" value="GLHYDRLASE26"/>
</dbReference>
<accession>A0A198A5X4</accession>
<name>A0A198A5X4_9BACL</name>
<proteinExistence type="inferred from homology"/>
<evidence type="ECO:0000313" key="8">
    <source>
        <dbReference type="Proteomes" id="UP000078454"/>
    </source>
</evidence>
<keyword evidence="2 4" id="KW-0378">Hydrolase</keyword>
<feature type="signal peptide" evidence="5">
    <location>
        <begin position="1"/>
        <end position="33"/>
    </location>
</feature>
<dbReference type="PANTHER" id="PTHR40079:SF4">
    <property type="entry name" value="GH26 DOMAIN-CONTAINING PROTEIN-RELATED"/>
    <property type="match status" value="1"/>
</dbReference>
<evidence type="ECO:0000256" key="5">
    <source>
        <dbReference type="SAM" id="SignalP"/>
    </source>
</evidence>
<dbReference type="InterPro" id="IPR000805">
    <property type="entry name" value="Glyco_hydro_26"/>
</dbReference>
<dbReference type="GO" id="GO:0006080">
    <property type="term" value="P:substituted mannan metabolic process"/>
    <property type="evidence" value="ECO:0007669"/>
    <property type="project" value="InterPro"/>
</dbReference>
<comment type="caution">
    <text evidence="7">The sequence shown here is derived from an EMBL/GenBank/DDBJ whole genome shotgun (WGS) entry which is preliminary data.</text>
</comment>
<dbReference type="EMBL" id="LYPB01000076">
    <property type="protein sequence ID" value="OAS16456.1"/>
    <property type="molecule type" value="Genomic_DNA"/>
</dbReference>
<dbReference type="Pfam" id="PF02156">
    <property type="entry name" value="Glyco_hydro_26"/>
    <property type="match status" value="1"/>
</dbReference>
<dbReference type="PROSITE" id="PS51764">
    <property type="entry name" value="GH26"/>
    <property type="match status" value="1"/>
</dbReference>
<dbReference type="Gene3D" id="2.60.120.200">
    <property type="match status" value="1"/>
</dbReference>
<dbReference type="AlphaFoldDB" id="A0A198A5X4"/>
<feature type="active site" description="Proton donor" evidence="4">
    <location>
        <position position="199"/>
    </location>
</feature>
<keyword evidence="3 4" id="KW-0326">Glycosidase</keyword>
<feature type="active site" description="Nucleophile" evidence="4">
    <location>
        <position position="296"/>
    </location>
</feature>
<feature type="domain" description="GH26" evidence="6">
    <location>
        <begin position="43"/>
        <end position="356"/>
    </location>
</feature>
<comment type="similarity">
    <text evidence="1 4">Belongs to the glycosyl hydrolase 26 family.</text>
</comment>
<dbReference type="PANTHER" id="PTHR40079">
    <property type="entry name" value="MANNAN ENDO-1,4-BETA-MANNOSIDASE E-RELATED"/>
    <property type="match status" value="1"/>
</dbReference>
<dbReference type="InterPro" id="IPR013320">
    <property type="entry name" value="ConA-like_dom_sf"/>
</dbReference>
<dbReference type="PROSITE" id="PS51257">
    <property type="entry name" value="PROKAR_LIPOPROTEIN"/>
    <property type="match status" value="1"/>
</dbReference>
<dbReference type="InterPro" id="IPR017853">
    <property type="entry name" value="GH"/>
</dbReference>
<sequence>MRKIRLSKLVVAALIVALLGSCLPWLGGTSAYAATPVNPNATQAVQNVLNYFDTVQTNNQIISGQYVRGQNYGYLETDHLYNVTGKYPAMIGYDLLYNVTNAADLAKWRSFIVDHATDYWKKGGLVTLSWHETNPLDTTADAGGWNSVISSMSQADFDLLTTPGTTLYNKWLAHIDTMAGYLKSLRDQGVVVLWRPYHEMNIGFWWGGKSAASYKKLWQNMYDRYTNYHGLNNLLWVWAPGRDDNNAVTSNHYPGSSYVDLGGADIYTQARGDAKFTNGNSELASVLGNKRYGLSEVGLLPLESAVQSNFDYTWFLTWAIGWADNQFYGYPAANGPGNDTYTIQTFYSNAVTITRDEVPTLGRTLFSESIIFKDAMNGYSAAGVSPSNWTTVTTGGTVTVQNVPTVGLATGPDRSMKINKTSTTNAATAEKTFTPQTGIVTFKATLRTEDANWKDFIIYDSSSRAALHIGLQGNYIKVYDGATTLSSIEPITTGSWYDIKVILNTDTKKFDLYVNGAKIANQLGFKNSAASDVSRLKVGVAGDTTGILYMDNVFITK</sequence>